<comment type="caution">
    <text evidence="2">The sequence shown here is derived from an EMBL/GenBank/DDBJ whole genome shotgun (WGS) entry which is preliminary data.</text>
</comment>
<dbReference type="AlphaFoldDB" id="A0AAD6RYR7"/>
<accession>A0AAD6RYR7</accession>
<dbReference type="SUPFAM" id="SSF47095">
    <property type="entry name" value="HMG-box"/>
    <property type="match status" value="1"/>
</dbReference>
<organism evidence="2 3">
    <name type="scientific">Mycena alexandri</name>
    <dbReference type="NCBI Taxonomy" id="1745969"/>
    <lineage>
        <taxon>Eukaryota</taxon>
        <taxon>Fungi</taxon>
        <taxon>Dikarya</taxon>
        <taxon>Basidiomycota</taxon>
        <taxon>Agaricomycotina</taxon>
        <taxon>Agaricomycetes</taxon>
        <taxon>Agaricomycetidae</taxon>
        <taxon>Agaricales</taxon>
        <taxon>Marasmiineae</taxon>
        <taxon>Mycenaceae</taxon>
        <taxon>Mycena</taxon>
    </lineage>
</organism>
<evidence type="ECO:0008006" key="4">
    <source>
        <dbReference type="Google" id="ProtNLM"/>
    </source>
</evidence>
<name>A0AAD6RYR7_9AGAR</name>
<evidence type="ECO:0000313" key="2">
    <source>
        <dbReference type="EMBL" id="KAJ7017507.1"/>
    </source>
</evidence>
<gene>
    <name evidence="2" type="ORF">C8F04DRAFT_1200388</name>
</gene>
<sequence length="193" mass="22192">MFGMNWVIRSRSDWATLSKKERNTVQAAATKVELVGRRLVSEWPMLPPDEQVEYQNKAREARAKYCEQNRRYLAIASWGYRKRKYIDMEEAVTGRTPYDEYILKSTVRHHKKTRKARREEQESPRLAAEPESNLPDSSELSSSESVKVRPAKLYETRQCSFQPGWSCSRKGSSSCIQARAACTGNSGYGRKSS</sequence>
<evidence type="ECO:0000256" key="1">
    <source>
        <dbReference type="SAM" id="MobiDB-lite"/>
    </source>
</evidence>
<proteinExistence type="predicted"/>
<dbReference type="InterPro" id="IPR036910">
    <property type="entry name" value="HMG_box_dom_sf"/>
</dbReference>
<reference evidence="2" key="1">
    <citation type="submission" date="2023-03" db="EMBL/GenBank/DDBJ databases">
        <title>Massive genome expansion in bonnet fungi (Mycena s.s.) driven by repeated elements and novel gene families across ecological guilds.</title>
        <authorList>
            <consortium name="Lawrence Berkeley National Laboratory"/>
            <person name="Harder C.B."/>
            <person name="Miyauchi S."/>
            <person name="Viragh M."/>
            <person name="Kuo A."/>
            <person name="Thoen E."/>
            <person name="Andreopoulos B."/>
            <person name="Lu D."/>
            <person name="Skrede I."/>
            <person name="Drula E."/>
            <person name="Henrissat B."/>
            <person name="Morin E."/>
            <person name="Kohler A."/>
            <person name="Barry K."/>
            <person name="LaButti K."/>
            <person name="Morin E."/>
            <person name="Salamov A."/>
            <person name="Lipzen A."/>
            <person name="Mereny Z."/>
            <person name="Hegedus B."/>
            <person name="Baldrian P."/>
            <person name="Stursova M."/>
            <person name="Weitz H."/>
            <person name="Taylor A."/>
            <person name="Grigoriev I.V."/>
            <person name="Nagy L.G."/>
            <person name="Martin F."/>
            <person name="Kauserud H."/>
        </authorList>
    </citation>
    <scope>NUCLEOTIDE SEQUENCE</scope>
    <source>
        <strain evidence="2">CBHHK200</strain>
    </source>
</reference>
<feature type="region of interest" description="Disordered" evidence="1">
    <location>
        <begin position="109"/>
        <end position="149"/>
    </location>
</feature>
<evidence type="ECO:0000313" key="3">
    <source>
        <dbReference type="Proteomes" id="UP001218188"/>
    </source>
</evidence>
<dbReference type="Proteomes" id="UP001218188">
    <property type="component" value="Unassembled WGS sequence"/>
</dbReference>
<dbReference type="EMBL" id="JARJCM010000400">
    <property type="protein sequence ID" value="KAJ7017507.1"/>
    <property type="molecule type" value="Genomic_DNA"/>
</dbReference>
<protein>
    <recommendedName>
        <fullName evidence="4">HMG box domain-containing protein</fullName>
    </recommendedName>
</protein>
<keyword evidence="3" id="KW-1185">Reference proteome</keyword>
<feature type="compositionally biased region" description="Low complexity" evidence="1">
    <location>
        <begin position="129"/>
        <end position="145"/>
    </location>
</feature>